<keyword evidence="5" id="KW-1185">Reference proteome</keyword>
<dbReference type="EMBL" id="VBRC01000004">
    <property type="protein sequence ID" value="TLK28816.1"/>
    <property type="molecule type" value="Genomic_DNA"/>
</dbReference>
<dbReference type="Proteomes" id="UP000536909">
    <property type="component" value="Unassembled WGS sequence"/>
</dbReference>
<dbReference type="RefSeq" id="WP_129119618.1">
    <property type="nucleotide sequence ID" value="NZ_BSUI01000017.1"/>
</dbReference>
<reference evidence="2 5" key="2">
    <citation type="submission" date="2020-08" db="EMBL/GenBank/DDBJ databases">
        <title>Genomic Encyclopedia of Type Strains, Phase IV (KMG-IV): sequencing the most valuable type-strain genomes for metagenomic binning, comparative biology and taxonomic classification.</title>
        <authorList>
            <person name="Goeker M."/>
        </authorList>
    </citation>
    <scope>NUCLEOTIDE SEQUENCE [LARGE SCALE GENOMIC DNA]</scope>
    <source>
        <strain evidence="2 5">DSM 105434</strain>
    </source>
</reference>
<organism evidence="3 4">
    <name type="scientific">Deinococcus metallilatus</name>
    <dbReference type="NCBI Taxonomy" id="1211322"/>
    <lineage>
        <taxon>Bacteria</taxon>
        <taxon>Thermotogati</taxon>
        <taxon>Deinococcota</taxon>
        <taxon>Deinococci</taxon>
        <taxon>Deinococcales</taxon>
        <taxon>Deinococcaceae</taxon>
        <taxon>Deinococcus</taxon>
    </lineage>
</organism>
<keyword evidence="1" id="KW-0732">Signal</keyword>
<gene>
    <name evidence="3" type="ORF">FCS05_06455</name>
    <name evidence="2" type="ORF">HNQ10_001841</name>
</gene>
<evidence type="ECO:0000313" key="3">
    <source>
        <dbReference type="EMBL" id="TLK28816.1"/>
    </source>
</evidence>
<sequence length="216" mass="22865">MRKLGLFALPLLLAACGGTGPSLGQAFSAQAGVSGAQVDVTIVRVYDKATGAFKYNETEYRLTQPQVTFTILAGSVGGRVTGAQVTVNDQSGNRYADVNGQYIQNFNARLKQGYACPDSSGNAAPGSDPDTCAAASRVPITRQQTFPEANNNGTIQLVTPRIAEYAVQDCVDGSCPANLSMDVTFSVTDDLNRAQTVSVSKAPIVVYRVSDTRREE</sequence>
<protein>
    <recommendedName>
        <fullName evidence="6">Lipoprotein</fullName>
    </recommendedName>
</protein>
<accession>A0AAJ5JYT6</accession>
<feature type="signal peptide" evidence="1">
    <location>
        <begin position="1"/>
        <end position="24"/>
    </location>
</feature>
<dbReference type="PROSITE" id="PS51257">
    <property type="entry name" value="PROKAR_LIPOPROTEIN"/>
    <property type="match status" value="1"/>
</dbReference>
<evidence type="ECO:0000313" key="5">
    <source>
        <dbReference type="Proteomes" id="UP000536909"/>
    </source>
</evidence>
<evidence type="ECO:0000256" key="1">
    <source>
        <dbReference type="SAM" id="SignalP"/>
    </source>
</evidence>
<evidence type="ECO:0008006" key="6">
    <source>
        <dbReference type="Google" id="ProtNLM"/>
    </source>
</evidence>
<feature type="chain" id="PRO_5042481854" description="Lipoprotein" evidence="1">
    <location>
        <begin position="25"/>
        <end position="216"/>
    </location>
</feature>
<dbReference type="AlphaFoldDB" id="A0AAJ5JYT6"/>
<dbReference type="EMBL" id="JACHFV010000005">
    <property type="protein sequence ID" value="MBB5295020.1"/>
    <property type="molecule type" value="Genomic_DNA"/>
</dbReference>
<proteinExistence type="predicted"/>
<name>A0AAJ5JYT6_9DEIO</name>
<dbReference type="Proteomes" id="UP000308000">
    <property type="component" value="Unassembled WGS sequence"/>
</dbReference>
<evidence type="ECO:0000313" key="2">
    <source>
        <dbReference type="EMBL" id="MBB5295020.1"/>
    </source>
</evidence>
<evidence type="ECO:0000313" key="4">
    <source>
        <dbReference type="Proteomes" id="UP000308000"/>
    </source>
</evidence>
<reference evidence="3 4" key="1">
    <citation type="submission" date="2019-04" db="EMBL/GenBank/DDBJ databases">
        <title>Deinococcus metalilatus MA1002 mutant No.5.</title>
        <authorList>
            <person name="Park W."/>
            <person name="Park C."/>
        </authorList>
    </citation>
    <scope>NUCLEOTIDE SEQUENCE [LARGE SCALE GENOMIC DNA]</scope>
    <source>
        <strain evidence="3 4">MA1002-m5</strain>
    </source>
</reference>
<comment type="caution">
    <text evidence="3">The sequence shown here is derived from an EMBL/GenBank/DDBJ whole genome shotgun (WGS) entry which is preliminary data.</text>
</comment>